<organism evidence="1 2">
    <name type="scientific">Piedraia hortae CBS 480.64</name>
    <dbReference type="NCBI Taxonomy" id="1314780"/>
    <lineage>
        <taxon>Eukaryota</taxon>
        <taxon>Fungi</taxon>
        <taxon>Dikarya</taxon>
        <taxon>Ascomycota</taxon>
        <taxon>Pezizomycotina</taxon>
        <taxon>Dothideomycetes</taxon>
        <taxon>Dothideomycetidae</taxon>
        <taxon>Capnodiales</taxon>
        <taxon>Piedraiaceae</taxon>
        <taxon>Piedraia</taxon>
    </lineage>
</organism>
<dbReference type="AlphaFoldDB" id="A0A6A7BPN9"/>
<keyword evidence="2" id="KW-1185">Reference proteome</keyword>
<reference evidence="1" key="1">
    <citation type="journal article" date="2020" name="Stud. Mycol.">
        <title>101 Dothideomycetes genomes: a test case for predicting lifestyles and emergence of pathogens.</title>
        <authorList>
            <person name="Haridas S."/>
            <person name="Albert R."/>
            <person name="Binder M."/>
            <person name="Bloem J."/>
            <person name="Labutti K."/>
            <person name="Salamov A."/>
            <person name="Andreopoulos B."/>
            <person name="Baker S."/>
            <person name="Barry K."/>
            <person name="Bills G."/>
            <person name="Bluhm B."/>
            <person name="Cannon C."/>
            <person name="Castanera R."/>
            <person name="Culley D."/>
            <person name="Daum C."/>
            <person name="Ezra D."/>
            <person name="Gonzalez J."/>
            <person name="Henrissat B."/>
            <person name="Kuo A."/>
            <person name="Liang C."/>
            <person name="Lipzen A."/>
            <person name="Lutzoni F."/>
            <person name="Magnuson J."/>
            <person name="Mondo S."/>
            <person name="Nolan M."/>
            <person name="Ohm R."/>
            <person name="Pangilinan J."/>
            <person name="Park H.-J."/>
            <person name="Ramirez L."/>
            <person name="Alfaro M."/>
            <person name="Sun H."/>
            <person name="Tritt A."/>
            <person name="Yoshinaga Y."/>
            <person name="Zwiers L.-H."/>
            <person name="Turgeon B."/>
            <person name="Goodwin S."/>
            <person name="Spatafora J."/>
            <person name="Crous P."/>
            <person name="Grigoriev I."/>
        </authorList>
    </citation>
    <scope>NUCLEOTIDE SEQUENCE</scope>
    <source>
        <strain evidence="1">CBS 480.64</strain>
    </source>
</reference>
<proteinExistence type="predicted"/>
<dbReference type="Proteomes" id="UP000799421">
    <property type="component" value="Unassembled WGS sequence"/>
</dbReference>
<gene>
    <name evidence="1" type="ORF">K470DRAFT_260955</name>
</gene>
<protein>
    <submittedName>
        <fullName evidence="1">Uncharacterized protein</fullName>
    </submittedName>
</protein>
<dbReference type="EMBL" id="MU006051">
    <property type="protein sequence ID" value="KAF2857316.1"/>
    <property type="molecule type" value="Genomic_DNA"/>
</dbReference>
<evidence type="ECO:0000313" key="2">
    <source>
        <dbReference type="Proteomes" id="UP000799421"/>
    </source>
</evidence>
<name>A0A6A7BPN9_9PEZI</name>
<sequence>MRDVEKVQQRLSILFNMVMASLSPDFCARYQENYWAIDSLHTILRMISDDFGPDIPHQRRNLEDKWASVVTSAALQQQGLEAWVTEIRKIIRTSRPLA</sequence>
<accession>A0A6A7BPN9</accession>
<evidence type="ECO:0000313" key="1">
    <source>
        <dbReference type="EMBL" id="KAF2857316.1"/>
    </source>
</evidence>